<reference evidence="2" key="1">
    <citation type="journal article" date="2009" name="Int. Microbiol.">
        <title>Presence of multiple group I introns closely related to bacteria and fungi in plastid 23S rRNAs of lichen-forming Trebouxia.</title>
        <authorList>
            <person name="del Campo E.M."/>
            <person name="Casano L.M."/>
            <person name="Gasulla F."/>
            <person name="Barreno E."/>
        </authorList>
    </citation>
    <scope>NUCLEOTIDE SEQUENCE</scope>
    <source>
        <strain evidence="2">UTEX 906</strain>
    </source>
</reference>
<dbReference type="InterPro" id="IPR004860">
    <property type="entry name" value="LAGLIDADG_dom"/>
</dbReference>
<keyword evidence="2" id="KW-0150">Chloroplast</keyword>
<feature type="domain" description="Homing endonuclease LAGLIDADG" evidence="1">
    <location>
        <begin position="15"/>
        <end position="104"/>
    </location>
</feature>
<dbReference type="EMBL" id="FJ687229">
    <property type="protein sequence ID" value="ACU12337.1"/>
    <property type="molecule type" value="Genomic_DNA"/>
</dbReference>
<reference evidence="2" key="2">
    <citation type="submission" date="2009-02" db="EMBL/GenBank/DDBJ databases">
        <authorList>
            <person name="Del Campo E.M."/>
            <person name="Casano L.M."/>
            <person name="Gasulla F."/>
            <person name="Barreno E."/>
        </authorList>
    </citation>
    <scope>NUCLEOTIDE SEQUENCE</scope>
    <source>
        <strain evidence="2">UTEX 906</strain>
    </source>
</reference>
<organism evidence="2">
    <name type="scientific">Trebouxia gelatinosa</name>
    <dbReference type="NCBI Taxonomy" id="53269"/>
    <lineage>
        <taxon>Eukaryota</taxon>
        <taxon>Viridiplantae</taxon>
        <taxon>Chlorophyta</taxon>
        <taxon>core chlorophytes</taxon>
        <taxon>Trebouxiophyceae</taxon>
        <taxon>Trebouxiales</taxon>
        <taxon>Trebouxiaceae</taxon>
        <taxon>Trebouxia</taxon>
    </lineage>
</organism>
<proteinExistence type="predicted"/>
<dbReference type="GO" id="GO:0004519">
    <property type="term" value="F:endonuclease activity"/>
    <property type="evidence" value="ECO:0007669"/>
    <property type="project" value="InterPro"/>
</dbReference>
<accession>C7AXU8</accession>
<keyword evidence="2" id="KW-0934">Plastid</keyword>
<evidence type="ECO:0000259" key="1">
    <source>
        <dbReference type="Pfam" id="PF00961"/>
    </source>
</evidence>
<dbReference type="AlphaFoldDB" id="C7AXU8"/>
<name>C7AXU8_9CHLO</name>
<dbReference type="Gene3D" id="3.10.28.10">
    <property type="entry name" value="Homing endonucleases"/>
    <property type="match status" value="1"/>
</dbReference>
<dbReference type="SUPFAM" id="SSF55608">
    <property type="entry name" value="Homing endonucleases"/>
    <property type="match status" value="1"/>
</dbReference>
<dbReference type="Pfam" id="PF00961">
    <property type="entry name" value="LAGLIDADG_1"/>
    <property type="match status" value="1"/>
</dbReference>
<protein>
    <recommendedName>
        <fullName evidence="1">Homing endonuclease LAGLIDADG domain-containing protein</fullName>
    </recommendedName>
</protein>
<dbReference type="InterPro" id="IPR027434">
    <property type="entry name" value="Homing_endonucl"/>
</dbReference>
<sequence length="158" mass="18446">MNKINKLSEVEKAYISGFLDGDGSINGQIVRRKDYLFKFQIRISITFFQKTSRHWFILWLHKKLQLGTIRKRPDGMSEYTIIGPQNVEIVLEHIKPYLKIKRKQAILALHIIKNKSKSQDLNSFLKCCQLADKFSVLNDSKKRTITSLVVRSELGFFD</sequence>
<geneLocation type="chloroplast" evidence="2"/>
<evidence type="ECO:0000313" key="2">
    <source>
        <dbReference type="EMBL" id="ACU12337.1"/>
    </source>
</evidence>